<organism evidence="6 7">
    <name type="scientific">Ficus carica</name>
    <name type="common">Common fig</name>
    <dbReference type="NCBI Taxonomy" id="3494"/>
    <lineage>
        <taxon>Eukaryota</taxon>
        <taxon>Viridiplantae</taxon>
        <taxon>Streptophyta</taxon>
        <taxon>Embryophyta</taxon>
        <taxon>Tracheophyta</taxon>
        <taxon>Spermatophyta</taxon>
        <taxon>Magnoliopsida</taxon>
        <taxon>eudicotyledons</taxon>
        <taxon>Gunneridae</taxon>
        <taxon>Pentapetalae</taxon>
        <taxon>rosids</taxon>
        <taxon>fabids</taxon>
        <taxon>Rosales</taxon>
        <taxon>Moraceae</taxon>
        <taxon>Ficeae</taxon>
        <taxon>Ficus</taxon>
    </lineage>
</organism>
<dbReference type="Proteomes" id="UP001187192">
    <property type="component" value="Unassembled WGS sequence"/>
</dbReference>
<gene>
    <name evidence="6" type="ORF">TIFTF001_024679</name>
</gene>
<dbReference type="GO" id="GO:0008146">
    <property type="term" value="F:sulfotransferase activity"/>
    <property type="evidence" value="ECO:0007669"/>
    <property type="project" value="InterPro"/>
</dbReference>
<accession>A0AA88DG72</accession>
<proteinExistence type="inferred from homology"/>
<sequence>MRTVGQPSGVGRFGSPTDGIGRCPPTVSVSAARIVPNVISFQTHFQARDDDIILASKPKSGTTWLKALVFSIVNRTRYTPSNTPLLASNPHQLVPFIEFTLFADVLQKNSAVKVPDLSGIPSPRLFSTHIPYSSLPESVKDSKCRIMYICRNPLDVIVSSWHFGTQDHPDRARSVWTNMEEYVDKFCNGEEGFGPFWDHVLAYLKVSLEKPEKVLFLKYEDMKEETIFHVKRIAEFIGFPFSEDEEIRGVVKEISDLCSLSSLKDLEVNKNGKFMPNFENKSYFRKGEVGDWVNHLSLSMAERVSKVSEEKLKGSGLTFKMSSYL</sequence>
<dbReference type="EMBL" id="BTGU01000058">
    <property type="protein sequence ID" value="GMN55556.1"/>
    <property type="molecule type" value="Genomic_DNA"/>
</dbReference>
<evidence type="ECO:0000256" key="3">
    <source>
        <dbReference type="RuleBase" id="RU361155"/>
    </source>
</evidence>
<evidence type="ECO:0000313" key="7">
    <source>
        <dbReference type="Proteomes" id="UP001187192"/>
    </source>
</evidence>
<dbReference type="AlphaFoldDB" id="A0AA88DG72"/>
<evidence type="ECO:0000256" key="4">
    <source>
        <dbReference type="SAM" id="MobiDB-lite"/>
    </source>
</evidence>
<dbReference type="InterPro" id="IPR000863">
    <property type="entry name" value="Sulfotransferase_dom"/>
</dbReference>
<comment type="similarity">
    <text evidence="1 3">Belongs to the sulfotransferase 1 family.</text>
</comment>
<protein>
    <recommendedName>
        <fullName evidence="3">Sulfotransferase</fullName>
        <ecNumber evidence="3">2.8.2.-</ecNumber>
    </recommendedName>
</protein>
<dbReference type="EC" id="2.8.2.-" evidence="3"/>
<keyword evidence="2 3" id="KW-0808">Transferase</keyword>
<evidence type="ECO:0000256" key="1">
    <source>
        <dbReference type="ARBA" id="ARBA00005771"/>
    </source>
</evidence>
<dbReference type="Gene3D" id="3.40.50.300">
    <property type="entry name" value="P-loop containing nucleotide triphosphate hydrolases"/>
    <property type="match status" value="1"/>
</dbReference>
<feature type="domain" description="Sulfotransferase" evidence="5">
    <location>
        <begin position="49"/>
        <end position="316"/>
    </location>
</feature>
<dbReference type="Pfam" id="PF00685">
    <property type="entry name" value="Sulfotransfer_1"/>
    <property type="match status" value="1"/>
</dbReference>
<evidence type="ECO:0000259" key="5">
    <source>
        <dbReference type="Pfam" id="PF00685"/>
    </source>
</evidence>
<evidence type="ECO:0000256" key="2">
    <source>
        <dbReference type="ARBA" id="ARBA00022679"/>
    </source>
</evidence>
<keyword evidence="7" id="KW-1185">Reference proteome</keyword>
<comment type="caution">
    <text evidence="6">The sequence shown here is derived from an EMBL/GenBank/DDBJ whole genome shotgun (WGS) entry which is preliminary data.</text>
</comment>
<dbReference type="PANTHER" id="PTHR11783">
    <property type="entry name" value="SULFOTRANSFERASE SULT"/>
    <property type="match status" value="1"/>
</dbReference>
<dbReference type="InterPro" id="IPR027417">
    <property type="entry name" value="P-loop_NTPase"/>
</dbReference>
<dbReference type="SUPFAM" id="SSF52540">
    <property type="entry name" value="P-loop containing nucleoside triphosphate hydrolases"/>
    <property type="match status" value="1"/>
</dbReference>
<feature type="region of interest" description="Disordered" evidence="4">
    <location>
        <begin position="1"/>
        <end position="21"/>
    </location>
</feature>
<name>A0AA88DG72_FICCA</name>
<evidence type="ECO:0000313" key="6">
    <source>
        <dbReference type="EMBL" id="GMN55556.1"/>
    </source>
</evidence>
<reference evidence="6" key="1">
    <citation type="submission" date="2023-07" db="EMBL/GenBank/DDBJ databases">
        <title>draft genome sequence of fig (Ficus carica).</title>
        <authorList>
            <person name="Takahashi T."/>
            <person name="Nishimura K."/>
        </authorList>
    </citation>
    <scope>NUCLEOTIDE SEQUENCE</scope>
</reference>